<keyword evidence="4 7" id="KW-0689">Ribosomal protein</keyword>
<dbReference type="GO" id="GO:0003735">
    <property type="term" value="F:structural constituent of ribosome"/>
    <property type="evidence" value="ECO:0007669"/>
    <property type="project" value="InterPro"/>
</dbReference>
<dbReference type="PANTHER" id="PTHR21338:SF0">
    <property type="entry name" value="LARGE RIBOSOMAL SUBUNIT PROTEIN ML41"/>
    <property type="match status" value="1"/>
</dbReference>
<comment type="similarity">
    <text evidence="2">Belongs to the mitochondrion-specific ribosomal protein mL41 family.</text>
</comment>
<dbReference type="InterPro" id="IPR019189">
    <property type="entry name" value="Ribosomal_mL41"/>
</dbReference>
<dbReference type="PANTHER" id="PTHR21338">
    <property type="entry name" value="MITOCHONDRIAL RIBOSOMAL PROTEIN L41"/>
    <property type="match status" value="1"/>
</dbReference>
<proteinExistence type="inferred from homology"/>
<keyword evidence="5" id="KW-0496">Mitochondrion</keyword>
<evidence type="ECO:0000256" key="5">
    <source>
        <dbReference type="ARBA" id="ARBA00023128"/>
    </source>
</evidence>
<name>A0A6G1SAG3_9ACAR</name>
<evidence type="ECO:0000256" key="1">
    <source>
        <dbReference type="ARBA" id="ARBA00004173"/>
    </source>
</evidence>
<reference evidence="7" key="1">
    <citation type="submission" date="2018-10" db="EMBL/GenBank/DDBJ databases">
        <title>Transcriptome assembly of Aceria tosichella (Wheat curl mite) Type 2.</title>
        <authorList>
            <person name="Scully E.D."/>
            <person name="Geib S.M."/>
            <person name="Palmer N.A."/>
            <person name="Gupta A.K."/>
            <person name="Sarath G."/>
            <person name="Tatineni S."/>
        </authorList>
    </citation>
    <scope>NUCLEOTIDE SEQUENCE</scope>
    <source>
        <strain evidence="7">LincolnNE</strain>
    </source>
</reference>
<comment type="subcellular location">
    <subcellularLocation>
        <location evidence="1">Mitochondrion</location>
    </subcellularLocation>
</comment>
<accession>A0A6G1SAG3</accession>
<dbReference type="GO" id="GO:0005762">
    <property type="term" value="C:mitochondrial large ribosomal subunit"/>
    <property type="evidence" value="ECO:0007669"/>
    <property type="project" value="InterPro"/>
</dbReference>
<dbReference type="GO" id="GO:0006412">
    <property type="term" value="P:translation"/>
    <property type="evidence" value="ECO:0007669"/>
    <property type="project" value="TreeGrafter"/>
</dbReference>
<gene>
    <name evidence="7" type="primary">mRpL41</name>
    <name evidence="7" type="ORF">g.20382</name>
</gene>
<keyword evidence="6" id="KW-0687">Ribonucleoprotein</keyword>
<protein>
    <submittedName>
        <fullName evidence="7">39S ribosomal protein L41, mitochondrial</fullName>
    </submittedName>
</protein>
<sequence>MWPIKRAASLLRSTELNHHAGGASQRILSLRWFHGNPAGEDPIKNFEDFKIPNQIGTFEHHKLPQDLLENEYNYPVCRDTMGIRWPGYWFKRKFVYVKEMEPELIVPDLTGFQLRPYVSYRTEDVQTKPFTAKELFDKVYANEVERSFKENNIENFDVPSEKIDEARLKALQTGADLFEDHPLDGVRAPIEYTKDI</sequence>
<keyword evidence="3" id="KW-0809">Transit peptide</keyword>
<dbReference type="AlphaFoldDB" id="A0A6G1SAG3"/>
<evidence type="ECO:0000313" key="7">
    <source>
        <dbReference type="EMBL" id="MDE47157.1"/>
    </source>
</evidence>
<evidence type="ECO:0000256" key="2">
    <source>
        <dbReference type="ARBA" id="ARBA00010152"/>
    </source>
</evidence>
<dbReference type="Pfam" id="PF09809">
    <property type="entry name" value="MRP-L27"/>
    <property type="match status" value="1"/>
</dbReference>
<dbReference type="EMBL" id="GGYP01002386">
    <property type="protein sequence ID" value="MDE47157.1"/>
    <property type="molecule type" value="Transcribed_RNA"/>
</dbReference>
<evidence type="ECO:0000256" key="6">
    <source>
        <dbReference type="ARBA" id="ARBA00023274"/>
    </source>
</evidence>
<organism evidence="7">
    <name type="scientific">Aceria tosichella</name>
    <name type="common">wheat curl mite</name>
    <dbReference type="NCBI Taxonomy" id="561515"/>
    <lineage>
        <taxon>Eukaryota</taxon>
        <taxon>Metazoa</taxon>
        <taxon>Ecdysozoa</taxon>
        <taxon>Arthropoda</taxon>
        <taxon>Chelicerata</taxon>
        <taxon>Arachnida</taxon>
        <taxon>Acari</taxon>
        <taxon>Acariformes</taxon>
        <taxon>Trombidiformes</taxon>
        <taxon>Prostigmata</taxon>
        <taxon>Eupodina</taxon>
        <taxon>Eriophyoidea</taxon>
        <taxon>Eriophyidae</taxon>
        <taxon>Eriophyinae</taxon>
        <taxon>Aceriini</taxon>
        <taxon>Aceria</taxon>
    </lineage>
</organism>
<evidence type="ECO:0000256" key="4">
    <source>
        <dbReference type="ARBA" id="ARBA00022980"/>
    </source>
</evidence>
<evidence type="ECO:0000256" key="3">
    <source>
        <dbReference type="ARBA" id="ARBA00022946"/>
    </source>
</evidence>